<gene>
    <name evidence="2" type="ORF">HR45_11775</name>
</gene>
<dbReference type="eggNOG" id="COG3064">
    <property type="taxonomic scope" value="Bacteria"/>
</dbReference>
<protein>
    <submittedName>
        <fullName evidence="2">Membrane protein TolA</fullName>
    </submittedName>
</protein>
<dbReference type="AlphaFoldDB" id="A0A094JBP3"/>
<evidence type="ECO:0000256" key="1">
    <source>
        <dbReference type="SAM" id="MobiDB-lite"/>
    </source>
</evidence>
<dbReference type="Pfam" id="PF06519">
    <property type="entry name" value="TolA"/>
    <property type="match status" value="1"/>
</dbReference>
<organism evidence="2 3">
    <name type="scientific">Shewanella mangrovi</name>
    <dbReference type="NCBI Taxonomy" id="1515746"/>
    <lineage>
        <taxon>Bacteria</taxon>
        <taxon>Pseudomonadati</taxon>
        <taxon>Pseudomonadota</taxon>
        <taxon>Gammaproteobacteria</taxon>
        <taxon>Alteromonadales</taxon>
        <taxon>Shewanellaceae</taxon>
        <taxon>Shewanella</taxon>
    </lineage>
</organism>
<evidence type="ECO:0000313" key="3">
    <source>
        <dbReference type="Proteomes" id="UP000029264"/>
    </source>
</evidence>
<dbReference type="GO" id="GO:0019534">
    <property type="term" value="F:toxin transmembrane transporter activity"/>
    <property type="evidence" value="ECO:0007669"/>
    <property type="project" value="InterPro"/>
</dbReference>
<dbReference type="GO" id="GO:0016020">
    <property type="term" value="C:membrane"/>
    <property type="evidence" value="ECO:0007669"/>
    <property type="project" value="InterPro"/>
</dbReference>
<evidence type="ECO:0000313" key="2">
    <source>
        <dbReference type="EMBL" id="KFZ37325.1"/>
    </source>
</evidence>
<dbReference type="InterPro" id="IPR014161">
    <property type="entry name" value="Tol-Pal_TolA"/>
</dbReference>
<dbReference type="STRING" id="1515746.HR45_11775"/>
<feature type="region of interest" description="Disordered" evidence="1">
    <location>
        <begin position="69"/>
        <end position="110"/>
    </location>
</feature>
<feature type="compositionally biased region" description="Basic and acidic residues" evidence="1">
    <location>
        <begin position="127"/>
        <end position="208"/>
    </location>
</feature>
<dbReference type="Proteomes" id="UP000029264">
    <property type="component" value="Unassembled WGS sequence"/>
</dbReference>
<dbReference type="EMBL" id="JPEO01000007">
    <property type="protein sequence ID" value="KFZ37325.1"/>
    <property type="molecule type" value="Genomic_DNA"/>
</dbReference>
<dbReference type="RefSeq" id="WP_037443052.1">
    <property type="nucleotide sequence ID" value="NZ_JPEO01000007.1"/>
</dbReference>
<dbReference type="Gene3D" id="3.30.1150.10">
    <property type="match status" value="1"/>
</dbReference>
<dbReference type="GO" id="GO:0043213">
    <property type="term" value="P:bacteriocin transport"/>
    <property type="evidence" value="ECO:0007669"/>
    <property type="project" value="InterPro"/>
</dbReference>
<feature type="region of interest" description="Disordered" evidence="1">
    <location>
        <begin position="126"/>
        <end position="212"/>
    </location>
</feature>
<dbReference type="NCBIfam" id="TIGR02794">
    <property type="entry name" value="tolA_full"/>
    <property type="match status" value="1"/>
</dbReference>
<name>A0A094JBP3_9GAMM</name>
<reference evidence="2 3" key="1">
    <citation type="submission" date="2014-06" db="EMBL/GenBank/DDBJ databases">
        <title>Shewanella sp. YQH10.</title>
        <authorList>
            <person name="Liu Y."/>
            <person name="Zeng R."/>
        </authorList>
    </citation>
    <scope>NUCLEOTIDE SEQUENCE [LARGE SCALE GENOMIC DNA]</scope>
    <source>
        <strain evidence="2 3">YQH10</strain>
    </source>
</reference>
<keyword evidence="3" id="KW-1185">Reference proteome</keyword>
<accession>A0A094JBP3</accession>
<comment type="caution">
    <text evidence="2">The sequence shown here is derived from an EMBL/GenBank/DDBJ whole genome shotgun (WGS) entry which is preliminary data.</text>
</comment>
<sequence>MSGNQNMKVPIIISAVLHLGVIGALAMNVDFSSKPTPMASANNTPQPEALKAVAVDQSKVDDYVKKVKQDRADAARKERERQAELDRKADDARKAREQEQQRIQKLAEQRKQQEVETQKAAAAAEAARIKQQQEQDKAAKAEAARKQKEQEQKAAEEAAQKAEAKRKAEEAAAKKAEAERKAREEAERKARAEAERKRKAEEAKRQQELEMQQALAAEQAQLSAARSRQLLSEVDKYKAMITSTIQRNLVVDDSMRGKVCKVQVRLAPDGFVTNLSILSGDPQVCRAAQSAINKAGRLPVSQEPDVYQQMKEINLEVRPEFN</sequence>
<dbReference type="SUPFAM" id="SSF74653">
    <property type="entry name" value="TolA/TonB C-terminal domain"/>
    <property type="match status" value="1"/>
</dbReference>
<proteinExistence type="predicted"/>